<dbReference type="OrthoDB" id="186013at2759"/>
<keyword evidence="6" id="KW-0560">Oxidoreductase</keyword>
<dbReference type="OMA" id="ASFRTFH"/>
<keyword evidence="11" id="KW-1185">Reference proteome</keyword>
<keyword evidence="5 9" id="KW-1133">Transmembrane helix</keyword>
<keyword evidence="7" id="KW-0496">Mitochondrion</keyword>
<evidence type="ECO:0000313" key="10">
    <source>
        <dbReference type="EMBL" id="KJE97139.1"/>
    </source>
</evidence>
<dbReference type="PANTHER" id="PTHR10707:SF10">
    <property type="entry name" value="CYTOCHROME C OXIDASE SUBUNIT 4"/>
    <property type="match status" value="1"/>
</dbReference>
<name>A0A0D2X539_CAPO3</name>
<comment type="subcellular location">
    <subcellularLocation>
        <location evidence="1">Mitochondrion inner membrane</location>
        <topology evidence="1">Single-pass membrane protein</topology>
    </subcellularLocation>
</comment>
<reference evidence="11" key="1">
    <citation type="submission" date="2011-02" db="EMBL/GenBank/DDBJ databases">
        <title>The Genome Sequence of Capsaspora owczarzaki ATCC 30864.</title>
        <authorList>
            <person name="Russ C."/>
            <person name="Cuomo C."/>
            <person name="Burger G."/>
            <person name="Gray M.W."/>
            <person name="Holland P.W.H."/>
            <person name="King N."/>
            <person name="Lang F.B.F."/>
            <person name="Roger A.J."/>
            <person name="Ruiz-Trillo I."/>
            <person name="Young S.K."/>
            <person name="Zeng Q."/>
            <person name="Gargeya S."/>
            <person name="Alvarado L."/>
            <person name="Berlin A."/>
            <person name="Chapman S.B."/>
            <person name="Chen Z."/>
            <person name="Freedman E."/>
            <person name="Gellesch M."/>
            <person name="Goldberg J."/>
            <person name="Griggs A."/>
            <person name="Gujja S."/>
            <person name="Heilman E."/>
            <person name="Heiman D."/>
            <person name="Howarth C."/>
            <person name="Mehta T."/>
            <person name="Neiman D."/>
            <person name="Pearson M."/>
            <person name="Roberts A."/>
            <person name="Saif S."/>
            <person name="Shea T."/>
            <person name="Shenoy N."/>
            <person name="Sisk P."/>
            <person name="Stolte C."/>
            <person name="Sykes S."/>
            <person name="White J."/>
            <person name="Yandava C."/>
            <person name="Haas B."/>
            <person name="Nusbaum C."/>
            <person name="Birren B."/>
        </authorList>
    </citation>
    <scope>NUCLEOTIDE SEQUENCE</scope>
    <source>
        <strain evidence="11">ATCC 30864</strain>
    </source>
</reference>
<dbReference type="GO" id="GO:0045277">
    <property type="term" value="C:respiratory chain complex IV"/>
    <property type="evidence" value="ECO:0007669"/>
    <property type="project" value="InterPro"/>
</dbReference>
<evidence type="ECO:0000256" key="8">
    <source>
        <dbReference type="ARBA" id="ARBA00023136"/>
    </source>
</evidence>
<evidence type="ECO:0000256" key="7">
    <source>
        <dbReference type="ARBA" id="ARBA00023128"/>
    </source>
</evidence>
<sequence length="172" mass="18578">MLSTIARRAYGSHASAPAVSSGPILVSTATLDLIAQVNSGLPAQPPKSLAPTPTPEIAALRVKEKGSWKDLTIAERQALYDASFRTFHDNRKAKPRGAIYLGVGAGVGAGLLLFVLGRLVLARDAETPRTLTKEWKEARRQIAIRTASNPVYGESRATWQDTVFNMLKKPTN</sequence>
<dbReference type="GO" id="GO:0006123">
    <property type="term" value="P:mitochondrial electron transport, cytochrome c to oxygen"/>
    <property type="evidence" value="ECO:0007669"/>
    <property type="project" value="InterPro"/>
</dbReference>
<dbReference type="PhylomeDB" id="A0A0D2X539"/>
<dbReference type="FunCoup" id="A0A0D2X539">
    <property type="interactions" value="58"/>
</dbReference>
<dbReference type="STRING" id="595528.A0A0D2X539"/>
<dbReference type="GO" id="GO:0005743">
    <property type="term" value="C:mitochondrial inner membrane"/>
    <property type="evidence" value="ECO:0007669"/>
    <property type="project" value="UniProtKB-SubCell"/>
</dbReference>
<evidence type="ECO:0000256" key="4">
    <source>
        <dbReference type="ARBA" id="ARBA00022946"/>
    </source>
</evidence>
<evidence type="ECO:0000313" key="11">
    <source>
        <dbReference type="Proteomes" id="UP000008743"/>
    </source>
</evidence>
<gene>
    <name evidence="10" type="ORF">CAOG_007599</name>
</gene>
<accession>A0A0D2X539</accession>
<keyword evidence="4" id="KW-0809">Transit peptide</keyword>
<evidence type="ECO:0000256" key="5">
    <source>
        <dbReference type="ARBA" id="ARBA00022989"/>
    </source>
</evidence>
<dbReference type="InterPro" id="IPR004203">
    <property type="entry name" value="Cyt_c_oxidase_su4_fam"/>
</dbReference>
<proteinExistence type="predicted"/>
<evidence type="ECO:0000256" key="9">
    <source>
        <dbReference type="SAM" id="Phobius"/>
    </source>
</evidence>
<dbReference type="AlphaFoldDB" id="A0A0D2X539"/>
<dbReference type="Proteomes" id="UP000008743">
    <property type="component" value="Unassembled WGS sequence"/>
</dbReference>
<evidence type="ECO:0000256" key="1">
    <source>
        <dbReference type="ARBA" id="ARBA00004434"/>
    </source>
</evidence>
<evidence type="ECO:0000256" key="3">
    <source>
        <dbReference type="ARBA" id="ARBA00022792"/>
    </source>
</evidence>
<keyword evidence="8 9" id="KW-0472">Membrane</keyword>
<dbReference type="PANTHER" id="PTHR10707">
    <property type="entry name" value="CYTOCHROME C OXIDASE SUBUNIT IV"/>
    <property type="match status" value="1"/>
</dbReference>
<dbReference type="RefSeq" id="XP_004343473.1">
    <property type="nucleotide sequence ID" value="XM_004343423.2"/>
</dbReference>
<keyword evidence="3" id="KW-0999">Mitochondrion inner membrane</keyword>
<dbReference type="Gene3D" id="1.10.442.10">
    <property type="entry name" value="Cytochrome c oxidase subunit IV"/>
    <property type="match status" value="1"/>
</dbReference>
<protein>
    <submittedName>
        <fullName evidence="10">Cytochrome c oxidase subunit IV</fullName>
    </submittedName>
</protein>
<dbReference type="InterPro" id="IPR036639">
    <property type="entry name" value="Cyt_c_oxidase_su4_sf"/>
</dbReference>
<dbReference type="Pfam" id="PF02936">
    <property type="entry name" value="COX4"/>
    <property type="match status" value="1"/>
</dbReference>
<dbReference type="InParanoid" id="A0A0D2X539"/>
<feature type="transmembrane region" description="Helical" evidence="9">
    <location>
        <begin position="98"/>
        <end position="121"/>
    </location>
</feature>
<organism evidence="10 11">
    <name type="scientific">Capsaspora owczarzaki (strain ATCC 30864)</name>
    <dbReference type="NCBI Taxonomy" id="595528"/>
    <lineage>
        <taxon>Eukaryota</taxon>
        <taxon>Filasterea</taxon>
        <taxon>Capsaspora</taxon>
    </lineage>
</organism>
<dbReference type="SUPFAM" id="SSF81406">
    <property type="entry name" value="Mitochondrial cytochrome c oxidase subunit IV"/>
    <property type="match status" value="1"/>
</dbReference>
<evidence type="ECO:0000256" key="6">
    <source>
        <dbReference type="ARBA" id="ARBA00023002"/>
    </source>
</evidence>
<evidence type="ECO:0000256" key="2">
    <source>
        <dbReference type="ARBA" id="ARBA00022692"/>
    </source>
</evidence>
<keyword evidence="2 9" id="KW-0812">Transmembrane</keyword>
<dbReference type="GO" id="GO:0016491">
    <property type="term" value="F:oxidoreductase activity"/>
    <property type="evidence" value="ECO:0007669"/>
    <property type="project" value="UniProtKB-KW"/>
</dbReference>
<dbReference type="EMBL" id="KE346373">
    <property type="protein sequence ID" value="KJE97139.1"/>
    <property type="molecule type" value="Genomic_DNA"/>
</dbReference>